<evidence type="ECO:0000256" key="1">
    <source>
        <dbReference type="SAM" id="MobiDB-lite"/>
    </source>
</evidence>
<proteinExistence type="predicted"/>
<accession>A0AAV3U4F4</accession>
<comment type="caution">
    <text evidence="3">The sequence shown here is derived from an EMBL/GenBank/DDBJ whole genome shotgun (WGS) entry which is preliminary data.</text>
</comment>
<evidence type="ECO:0000313" key="4">
    <source>
        <dbReference type="Proteomes" id="UP001409585"/>
    </source>
</evidence>
<dbReference type="InterPro" id="IPR019613">
    <property type="entry name" value="DUF4198"/>
</dbReference>
<feature type="signal peptide" evidence="2">
    <location>
        <begin position="1"/>
        <end position="24"/>
    </location>
</feature>
<evidence type="ECO:0000256" key="2">
    <source>
        <dbReference type="SAM" id="SignalP"/>
    </source>
</evidence>
<dbReference type="Pfam" id="PF10670">
    <property type="entry name" value="DUF4198"/>
    <property type="match status" value="1"/>
</dbReference>
<keyword evidence="2" id="KW-0732">Signal</keyword>
<organism evidence="3 4">
    <name type="scientific">Halioxenophilus aromaticivorans</name>
    <dbReference type="NCBI Taxonomy" id="1306992"/>
    <lineage>
        <taxon>Bacteria</taxon>
        <taxon>Pseudomonadati</taxon>
        <taxon>Pseudomonadota</taxon>
        <taxon>Gammaproteobacteria</taxon>
        <taxon>Alteromonadales</taxon>
        <taxon>Alteromonadaceae</taxon>
        <taxon>Halioxenophilus</taxon>
    </lineage>
</organism>
<sequence length="276" mass="29824">MRFKKIASLALLAGVITSSINSHAHRAWLLPASTTLSGESPWVGIDAAVSNDVFHADYHALGLGGVTVTGPKGESVEMHNQAEGKHRSIFDLNLTEEGTYKIAIAMAGLSASWETEDGERRRWPGRGQRPDPAKFDSEVPKEAKNLKVTQSSRRIETFVTAGAPSDDVLAATGVGLELVPVTHPNDLYQGEAAEFRFLIDGKPAKGVEVTILPGGMRYRSSQDAIEVKSDKKGLISVEWPIAGMYFIEAEYADDKAKKPATSRAGTYFATVEVLPQ</sequence>
<feature type="region of interest" description="Disordered" evidence="1">
    <location>
        <begin position="115"/>
        <end position="138"/>
    </location>
</feature>
<dbReference type="RefSeq" id="WP_345423303.1">
    <property type="nucleotide sequence ID" value="NZ_AP031496.1"/>
</dbReference>
<protein>
    <submittedName>
        <fullName evidence="3">DUF4198 domain-containing protein</fullName>
    </submittedName>
</protein>
<dbReference type="AlphaFoldDB" id="A0AAV3U4F4"/>
<evidence type="ECO:0000313" key="3">
    <source>
        <dbReference type="EMBL" id="GAA4946843.1"/>
    </source>
</evidence>
<dbReference type="EMBL" id="BAABLX010000026">
    <property type="protein sequence ID" value="GAA4946843.1"/>
    <property type="molecule type" value="Genomic_DNA"/>
</dbReference>
<name>A0AAV3U4F4_9ALTE</name>
<feature type="compositionally biased region" description="Basic and acidic residues" evidence="1">
    <location>
        <begin position="118"/>
        <end position="138"/>
    </location>
</feature>
<feature type="chain" id="PRO_5043349037" evidence="2">
    <location>
        <begin position="25"/>
        <end position="276"/>
    </location>
</feature>
<gene>
    <name evidence="3" type="ORF">GCM10025791_27830</name>
</gene>
<keyword evidence="4" id="KW-1185">Reference proteome</keyword>
<dbReference type="Proteomes" id="UP001409585">
    <property type="component" value="Unassembled WGS sequence"/>
</dbReference>
<reference evidence="4" key="1">
    <citation type="journal article" date="2019" name="Int. J. Syst. Evol. Microbiol.">
        <title>The Global Catalogue of Microorganisms (GCM) 10K type strain sequencing project: providing services to taxonomists for standard genome sequencing and annotation.</title>
        <authorList>
            <consortium name="The Broad Institute Genomics Platform"/>
            <consortium name="The Broad Institute Genome Sequencing Center for Infectious Disease"/>
            <person name="Wu L."/>
            <person name="Ma J."/>
        </authorList>
    </citation>
    <scope>NUCLEOTIDE SEQUENCE [LARGE SCALE GENOMIC DNA]</scope>
    <source>
        <strain evidence="4">JCM 19134</strain>
    </source>
</reference>